<evidence type="ECO:0000256" key="5">
    <source>
        <dbReference type="ARBA" id="ARBA00023136"/>
    </source>
</evidence>
<evidence type="ECO:0000256" key="1">
    <source>
        <dbReference type="ARBA" id="ARBA00004651"/>
    </source>
</evidence>
<dbReference type="PANTHER" id="PTHR30086">
    <property type="entry name" value="ARGININE EXPORTER PROTEIN ARGO"/>
    <property type="match status" value="1"/>
</dbReference>
<feature type="transmembrane region" description="Helical" evidence="6">
    <location>
        <begin position="150"/>
        <end position="173"/>
    </location>
</feature>
<keyword evidence="8" id="KW-1185">Reference proteome</keyword>
<gene>
    <name evidence="7" type="ORF">FHU36_006374</name>
</gene>
<evidence type="ECO:0000313" key="7">
    <source>
        <dbReference type="EMBL" id="MBB6349829.1"/>
    </source>
</evidence>
<dbReference type="Proteomes" id="UP000583800">
    <property type="component" value="Unassembled WGS sequence"/>
</dbReference>
<keyword evidence="4 6" id="KW-1133">Transmembrane helix</keyword>
<dbReference type="InterPro" id="IPR001123">
    <property type="entry name" value="LeuE-type"/>
</dbReference>
<dbReference type="Pfam" id="PF01810">
    <property type="entry name" value="LysE"/>
    <property type="match status" value="1"/>
</dbReference>
<dbReference type="EMBL" id="JACHJB010000002">
    <property type="protein sequence ID" value="MBB6349829.1"/>
    <property type="molecule type" value="Genomic_DNA"/>
</dbReference>
<dbReference type="GO" id="GO:0005886">
    <property type="term" value="C:plasma membrane"/>
    <property type="evidence" value="ECO:0007669"/>
    <property type="project" value="UniProtKB-SubCell"/>
</dbReference>
<evidence type="ECO:0000256" key="3">
    <source>
        <dbReference type="ARBA" id="ARBA00022692"/>
    </source>
</evidence>
<feature type="transmembrane region" description="Helical" evidence="6">
    <location>
        <begin position="6"/>
        <end position="29"/>
    </location>
</feature>
<accession>A0A7X0CAN3</accession>
<keyword evidence="3 6" id="KW-0812">Transmembrane</keyword>
<evidence type="ECO:0000256" key="4">
    <source>
        <dbReference type="ARBA" id="ARBA00022989"/>
    </source>
</evidence>
<keyword evidence="2" id="KW-1003">Cell membrane</keyword>
<dbReference type="PANTHER" id="PTHR30086:SF20">
    <property type="entry name" value="ARGININE EXPORTER PROTEIN ARGO-RELATED"/>
    <property type="match status" value="1"/>
</dbReference>
<sequence length="209" mass="21695">MDIAASVGSFAAVVALLTLTPGLDTALILRTSLLAGRRPAWGVVLGIQAGTLLWGLLAAVGLSTLLAASQLAYDVLRWAGAAYLVWMGARMLLAKEQHDDAGGGQEAGFRAGFRRGLVTNLLNPKVGAFYVAMLPQFIPQDAPHAAMGLLLAGVHVGEGLVWSAVLIGFATLMSGVLRTARVRRALDRVTGVVIVGFGLRLALDGGRAA</sequence>
<dbReference type="RefSeq" id="WP_185087342.1">
    <property type="nucleotide sequence ID" value="NZ_JACHJB010000002.1"/>
</dbReference>
<comment type="caution">
    <text evidence="7">The sequence shown here is derived from an EMBL/GenBank/DDBJ whole genome shotgun (WGS) entry which is preliminary data.</text>
</comment>
<protein>
    <submittedName>
        <fullName evidence="7">Threonine/homoserine/homoserine lactone efflux protein</fullName>
    </submittedName>
</protein>
<keyword evidence="5 6" id="KW-0472">Membrane</keyword>
<dbReference type="GO" id="GO:0015171">
    <property type="term" value="F:amino acid transmembrane transporter activity"/>
    <property type="evidence" value="ECO:0007669"/>
    <property type="project" value="TreeGrafter"/>
</dbReference>
<feature type="transmembrane region" description="Helical" evidence="6">
    <location>
        <begin position="117"/>
        <end position="138"/>
    </location>
</feature>
<dbReference type="PIRSF" id="PIRSF006324">
    <property type="entry name" value="LeuE"/>
    <property type="match status" value="1"/>
</dbReference>
<reference evidence="7 8" key="1">
    <citation type="submission" date="2020-08" db="EMBL/GenBank/DDBJ databases">
        <title>Sequencing the genomes of 1000 actinobacteria strains.</title>
        <authorList>
            <person name="Klenk H.-P."/>
        </authorList>
    </citation>
    <scope>NUCLEOTIDE SEQUENCE [LARGE SCALE GENOMIC DNA]</scope>
    <source>
        <strain evidence="7 8">DSM 45913</strain>
    </source>
</reference>
<evidence type="ECO:0000313" key="8">
    <source>
        <dbReference type="Proteomes" id="UP000583800"/>
    </source>
</evidence>
<proteinExistence type="predicted"/>
<organism evidence="7 8">
    <name type="scientific">Nonomuraea muscovyensis</name>
    <dbReference type="NCBI Taxonomy" id="1124761"/>
    <lineage>
        <taxon>Bacteria</taxon>
        <taxon>Bacillati</taxon>
        <taxon>Actinomycetota</taxon>
        <taxon>Actinomycetes</taxon>
        <taxon>Streptosporangiales</taxon>
        <taxon>Streptosporangiaceae</taxon>
        <taxon>Nonomuraea</taxon>
    </lineage>
</organism>
<evidence type="ECO:0000256" key="6">
    <source>
        <dbReference type="SAM" id="Phobius"/>
    </source>
</evidence>
<name>A0A7X0CAN3_9ACTN</name>
<evidence type="ECO:0000256" key="2">
    <source>
        <dbReference type="ARBA" id="ARBA00022475"/>
    </source>
</evidence>
<feature type="transmembrane region" description="Helical" evidence="6">
    <location>
        <begin position="41"/>
        <end position="69"/>
    </location>
</feature>
<comment type="subcellular location">
    <subcellularLocation>
        <location evidence="1">Cell membrane</location>
        <topology evidence="1">Multi-pass membrane protein</topology>
    </subcellularLocation>
</comment>
<dbReference type="AlphaFoldDB" id="A0A7X0CAN3"/>